<feature type="non-terminal residue" evidence="2">
    <location>
        <position position="105"/>
    </location>
</feature>
<gene>
    <name evidence="2" type="ORF">FMOSSE_LOCUS7308</name>
</gene>
<accession>A0A9N9BGP4</accession>
<organism evidence="2 3">
    <name type="scientific">Funneliformis mosseae</name>
    <name type="common">Endomycorrhizal fungus</name>
    <name type="synonym">Glomus mosseae</name>
    <dbReference type="NCBI Taxonomy" id="27381"/>
    <lineage>
        <taxon>Eukaryota</taxon>
        <taxon>Fungi</taxon>
        <taxon>Fungi incertae sedis</taxon>
        <taxon>Mucoromycota</taxon>
        <taxon>Glomeromycotina</taxon>
        <taxon>Glomeromycetes</taxon>
        <taxon>Glomerales</taxon>
        <taxon>Glomeraceae</taxon>
        <taxon>Funneliformis</taxon>
    </lineage>
</organism>
<evidence type="ECO:0000313" key="3">
    <source>
        <dbReference type="Proteomes" id="UP000789375"/>
    </source>
</evidence>
<evidence type="ECO:0000256" key="1">
    <source>
        <dbReference type="SAM" id="MobiDB-lite"/>
    </source>
</evidence>
<reference evidence="2" key="1">
    <citation type="submission" date="2021-06" db="EMBL/GenBank/DDBJ databases">
        <authorList>
            <person name="Kallberg Y."/>
            <person name="Tangrot J."/>
            <person name="Rosling A."/>
        </authorList>
    </citation>
    <scope>NUCLEOTIDE SEQUENCE</scope>
    <source>
        <strain evidence="2">87-6 pot B 2015</strain>
    </source>
</reference>
<protein>
    <submittedName>
        <fullName evidence="2">10228_t:CDS:1</fullName>
    </submittedName>
</protein>
<name>A0A9N9BGP4_FUNMO</name>
<dbReference type="AlphaFoldDB" id="A0A9N9BGP4"/>
<keyword evidence="3" id="KW-1185">Reference proteome</keyword>
<evidence type="ECO:0000313" key="2">
    <source>
        <dbReference type="EMBL" id="CAG8568040.1"/>
    </source>
</evidence>
<comment type="caution">
    <text evidence="2">The sequence shown here is derived from an EMBL/GenBank/DDBJ whole genome shotgun (WGS) entry which is preliminary data.</text>
</comment>
<proteinExistence type="predicted"/>
<dbReference type="EMBL" id="CAJVPP010001674">
    <property type="protein sequence ID" value="CAG8568040.1"/>
    <property type="molecule type" value="Genomic_DNA"/>
</dbReference>
<dbReference type="Proteomes" id="UP000789375">
    <property type="component" value="Unassembled WGS sequence"/>
</dbReference>
<sequence>IMVLRYENSTPSFIEFDDEFLVVENCSLLAAYGINAENKMKEQVGSYHYSLGLRTDRLPPVVFIKDRAPFLNVLHACRSLLNTRPNNYHNTSHKHTYRNGPSQKN</sequence>
<feature type="region of interest" description="Disordered" evidence="1">
    <location>
        <begin position="84"/>
        <end position="105"/>
    </location>
</feature>